<dbReference type="PANTHER" id="PTHR30061:SF50">
    <property type="entry name" value="MALTOSE_MALTODEXTRIN-BINDING PERIPLASMIC PROTEIN"/>
    <property type="match status" value="1"/>
</dbReference>
<feature type="chain" id="PRO_5046988952" evidence="4">
    <location>
        <begin position="22"/>
        <end position="434"/>
    </location>
</feature>
<dbReference type="EMBL" id="JBHSCN010000023">
    <property type="protein sequence ID" value="MFC4245295.1"/>
    <property type="molecule type" value="Genomic_DNA"/>
</dbReference>
<dbReference type="SUPFAM" id="SSF53850">
    <property type="entry name" value="Periplasmic binding protein-like II"/>
    <property type="match status" value="1"/>
</dbReference>
<dbReference type="Gene3D" id="3.40.190.10">
    <property type="entry name" value="Periplasmic binding protein-like II"/>
    <property type="match status" value="2"/>
</dbReference>
<dbReference type="PANTHER" id="PTHR30061">
    <property type="entry name" value="MALTOSE-BINDING PERIPLASMIC PROTEIN"/>
    <property type="match status" value="1"/>
</dbReference>
<evidence type="ECO:0000313" key="5">
    <source>
        <dbReference type="EMBL" id="MFC4245295.1"/>
    </source>
</evidence>
<keyword evidence="3 4" id="KW-0732">Signal</keyword>
<dbReference type="Proteomes" id="UP001595900">
    <property type="component" value="Unassembled WGS sequence"/>
</dbReference>
<comment type="similarity">
    <text evidence="1">Belongs to the bacterial solute-binding protein 1 family.</text>
</comment>
<evidence type="ECO:0000256" key="2">
    <source>
        <dbReference type="ARBA" id="ARBA00022448"/>
    </source>
</evidence>
<organism evidence="5 6">
    <name type="scientific">Gryllotalpicola reticulitermitis</name>
    <dbReference type="NCBI Taxonomy" id="1184153"/>
    <lineage>
        <taxon>Bacteria</taxon>
        <taxon>Bacillati</taxon>
        <taxon>Actinomycetota</taxon>
        <taxon>Actinomycetes</taxon>
        <taxon>Micrococcales</taxon>
        <taxon>Microbacteriaceae</taxon>
        <taxon>Gryllotalpicola</taxon>
    </lineage>
</organism>
<accession>A0ABV8QAF8</accession>
<evidence type="ECO:0000256" key="1">
    <source>
        <dbReference type="ARBA" id="ARBA00008520"/>
    </source>
</evidence>
<reference evidence="6" key="1">
    <citation type="journal article" date="2019" name="Int. J. Syst. Evol. Microbiol.">
        <title>The Global Catalogue of Microorganisms (GCM) 10K type strain sequencing project: providing services to taxonomists for standard genome sequencing and annotation.</title>
        <authorList>
            <consortium name="The Broad Institute Genomics Platform"/>
            <consortium name="The Broad Institute Genome Sequencing Center for Infectious Disease"/>
            <person name="Wu L."/>
            <person name="Ma J."/>
        </authorList>
    </citation>
    <scope>NUCLEOTIDE SEQUENCE [LARGE SCALE GENOMIC DNA]</scope>
    <source>
        <strain evidence="6">CGMCC 1.10363</strain>
    </source>
</reference>
<keyword evidence="2" id="KW-0813">Transport</keyword>
<protein>
    <submittedName>
        <fullName evidence="5">Extracellular solute-binding protein</fullName>
    </submittedName>
</protein>
<name>A0ABV8QAF8_9MICO</name>
<dbReference type="InterPro" id="IPR006059">
    <property type="entry name" value="SBP"/>
</dbReference>
<evidence type="ECO:0000313" key="6">
    <source>
        <dbReference type="Proteomes" id="UP001595900"/>
    </source>
</evidence>
<evidence type="ECO:0000256" key="3">
    <source>
        <dbReference type="ARBA" id="ARBA00022729"/>
    </source>
</evidence>
<dbReference type="PROSITE" id="PS51257">
    <property type="entry name" value="PROKAR_LIPOPROTEIN"/>
    <property type="match status" value="1"/>
</dbReference>
<feature type="signal peptide" evidence="4">
    <location>
        <begin position="1"/>
        <end position="21"/>
    </location>
</feature>
<gene>
    <name evidence="5" type="ORF">ACFOYW_18140</name>
</gene>
<dbReference type="Pfam" id="PF13416">
    <property type="entry name" value="SBP_bac_8"/>
    <property type="match status" value="1"/>
</dbReference>
<evidence type="ECO:0000256" key="4">
    <source>
        <dbReference type="SAM" id="SignalP"/>
    </source>
</evidence>
<comment type="caution">
    <text evidence="5">The sequence shown here is derived from an EMBL/GenBank/DDBJ whole genome shotgun (WGS) entry which is preliminary data.</text>
</comment>
<sequence>MRMRHLTAAGALGLAAAVALTACSGSQSSSSTSSEKGKTLTVWLMQNTVTPASQTAIEKQFATETGATLKIETQQWDNINTKMTTALATNTPPDVVEIGNTDVPLFAATGALTDITKDKSKLSNGGTFLTGLAAPATVNGKLYAAPFYGGARGVIYNTATWAAAGITAPPTTYAEFTADLDKVAAKNTSADFSPIYVTGTYWYGGFSFVADAGGTIATEKGGKWTSGLTSPAAQKGLEEFKEFQNKYSTTASRTAPLDTPDPNAVFGTGKTSAILGNANSLTSILTSYPALKGKVSSFVLPSPNHPGEAAPTYVGGSDLGIAAKSKNQDLALKFVEMIDSKSVQIDQLTKLDGHSPVTQQLINEVTPSIDPDQQAFFKAADKSFSTPAAPGWATIESDQTVLSYFSQAAAGTSSVSQSAQSFSAHLVKALNANQ</sequence>
<proteinExistence type="inferred from homology"/>
<dbReference type="RefSeq" id="WP_390232375.1">
    <property type="nucleotide sequence ID" value="NZ_JBHSCN010000023.1"/>
</dbReference>
<keyword evidence="6" id="KW-1185">Reference proteome</keyword>